<dbReference type="PROSITE" id="PS50005">
    <property type="entry name" value="TPR"/>
    <property type="match status" value="1"/>
</dbReference>
<gene>
    <name evidence="2" type="ORF">ACFQZS_07875</name>
</gene>
<dbReference type="Pfam" id="PF00515">
    <property type="entry name" value="TPR_1"/>
    <property type="match status" value="1"/>
</dbReference>
<dbReference type="InterPro" id="IPR011990">
    <property type="entry name" value="TPR-like_helical_dom_sf"/>
</dbReference>
<comment type="caution">
    <text evidence="2">The sequence shown here is derived from an EMBL/GenBank/DDBJ whole genome shotgun (WGS) entry which is preliminary data.</text>
</comment>
<keyword evidence="1" id="KW-0802">TPR repeat</keyword>
<sequence length="210" mass="24806">MADWYRQKSWSKADEEYFFAKLARARKDGRAQYLKIQALELTETGIPQLLDAAEKLIDKLFTEYPEDRFNRPDALVTLGNIYKQRGNIDKAVYYYKQALDFELVYPQVKTQAYSYFSELVVKTEKTEFYDFVEKIIIKRVNSSLFPIEKYKGYSILSIIYSHRKDFETAAYFEALAEQNASAETSGLRYHKYLGIVKDRDSWLDKLVRKK</sequence>
<dbReference type="PROSITE" id="PS50293">
    <property type="entry name" value="TPR_REGION"/>
    <property type="match status" value="1"/>
</dbReference>
<protein>
    <recommendedName>
        <fullName evidence="4">Tetratricopeptide repeat protein</fullName>
    </recommendedName>
</protein>
<accession>A0ABW2YWV7</accession>
<dbReference type="InterPro" id="IPR019734">
    <property type="entry name" value="TPR_rpt"/>
</dbReference>
<proteinExistence type="predicted"/>
<evidence type="ECO:0000313" key="2">
    <source>
        <dbReference type="EMBL" id="MFD0750054.1"/>
    </source>
</evidence>
<feature type="repeat" description="TPR" evidence="1">
    <location>
        <begin position="72"/>
        <end position="105"/>
    </location>
</feature>
<dbReference type="RefSeq" id="WP_377098965.1">
    <property type="nucleotide sequence ID" value="NZ_JBHTHU010000005.1"/>
</dbReference>
<keyword evidence="3" id="KW-1185">Reference proteome</keyword>
<dbReference type="EMBL" id="JBHTHU010000005">
    <property type="protein sequence ID" value="MFD0750054.1"/>
    <property type="molecule type" value="Genomic_DNA"/>
</dbReference>
<evidence type="ECO:0008006" key="4">
    <source>
        <dbReference type="Google" id="ProtNLM"/>
    </source>
</evidence>
<evidence type="ECO:0000313" key="3">
    <source>
        <dbReference type="Proteomes" id="UP001596958"/>
    </source>
</evidence>
<dbReference type="SMART" id="SM00028">
    <property type="entry name" value="TPR"/>
    <property type="match status" value="1"/>
</dbReference>
<dbReference type="SUPFAM" id="SSF48452">
    <property type="entry name" value="TPR-like"/>
    <property type="match status" value="1"/>
</dbReference>
<reference evidence="3" key="1">
    <citation type="journal article" date="2019" name="Int. J. Syst. Evol. Microbiol.">
        <title>The Global Catalogue of Microorganisms (GCM) 10K type strain sequencing project: providing services to taxonomists for standard genome sequencing and annotation.</title>
        <authorList>
            <consortium name="The Broad Institute Genomics Platform"/>
            <consortium name="The Broad Institute Genome Sequencing Center for Infectious Disease"/>
            <person name="Wu L."/>
            <person name="Ma J."/>
        </authorList>
    </citation>
    <scope>NUCLEOTIDE SEQUENCE [LARGE SCALE GENOMIC DNA]</scope>
    <source>
        <strain evidence="3">CCUG 63418</strain>
    </source>
</reference>
<name>A0ABW2YWV7_9SPHI</name>
<dbReference type="Gene3D" id="1.25.40.10">
    <property type="entry name" value="Tetratricopeptide repeat domain"/>
    <property type="match status" value="1"/>
</dbReference>
<dbReference type="Proteomes" id="UP001596958">
    <property type="component" value="Unassembled WGS sequence"/>
</dbReference>
<organism evidence="2 3">
    <name type="scientific">Mucilaginibacter calamicampi</name>
    <dbReference type="NCBI Taxonomy" id="1302352"/>
    <lineage>
        <taxon>Bacteria</taxon>
        <taxon>Pseudomonadati</taxon>
        <taxon>Bacteroidota</taxon>
        <taxon>Sphingobacteriia</taxon>
        <taxon>Sphingobacteriales</taxon>
        <taxon>Sphingobacteriaceae</taxon>
        <taxon>Mucilaginibacter</taxon>
    </lineage>
</organism>
<evidence type="ECO:0000256" key="1">
    <source>
        <dbReference type="PROSITE-ProRule" id="PRU00339"/>
    </source>
</evidence>